<dbReference type="KEGG" id="mnt:21388306"/>
<dbReference type="eggNOG" id="ENOG502S5TM">
    <property type="taxonomic scope" value="Eukaryota"/>
</dbReference>
<organism evidence="2 3">
    <name type="scientific">Morus notabilis</name>
    <dbReference type="NCBI Taxonomy" id="981085"/>
    <lineage>
        <taxon>Eukaryota</taxon>
        <taxon>Viridiplantae</taxon>
        <taxon>Streptophyta</taxon>
        <taxon>Embryophyta</taxon>
        <taxon>Tracheophyta</taxon>
        <taxon>Spermatophyta</taxon>
        <taxon>Magnoliopsida</taxon>
        <taxon>eudicotyledons</taxon>
        <taxon>Gunneridae</taxon>
        <taxon>Pentapetalae</taxon>
        <taxon>rosids</taxon>
        <taxon>fabids</taxon>
        <taxon>Rosales</taxon>
        <taxon>Moraceae</taxon>
        <taxon>Moreae</taxon>
        <taxon>Morus</taxon>
    </lineage>
</organism>
<feature type="domain" description="Agenet" evidence="1">
    <location>
        <begin position="72"/>
        <end position="128"/>
    </location>
</feature>
<evidence type="ECO:0000313" key="2">
    <source>
        <dbReference type="EMBL" id="EXB78114.1"/>
    </source>
</evidence>
<name>W9RHZ9_9ROSA</name>
<dbReference type="STRING" id="981085.W9RHZ9"/>
<gene>
    <name evidence="2" type="ORF">L484_004816</name>
</gene>
<dbReference type="AlphaFoldDB" id="W9RHZ9"/>
<dbReference type="InterPro" id="IPR014002">
    <property type="entry name" value="Agenet_dom_plant"/>
</dbReference>
<dbReference type="PANTHER" id="PTHR31917">
    <property type="entry name" value="AGENET DOMAIN-CONTAINING PROTEIN-RELATED"/>
    <property type="match status" value="1"/>
</dbReference>
<keyword evidence="3" id="KW-1185">Reference proteome</keyword>
<protein>
    <recommendedName>
        <fullName evidence="1">Agenet domain-containing protein</fullName>
    </recommendedName>
</protein>
<dbReference type="Pfam" id="PF05641">
    <property type="entry name" value="Agenet"/>
    <property type="match status" value="1"/>
</dbReference>
<evidence type="ECO:0000313" key="3">
    <source>
        <dbReference type="Proteomes" id="UP000030645"/>
    </source>
</evidence>
<dbReference type="OrthoDB" id="1184447at2759"/>
<dbReference type="CDD" id="cd20405">
    <property type="entry name" value="Tudor_Agenet_AtDUF_rpt1_3"/>
    <property type="match status" value="1"/>
</dbReference>
<accession>W9RHZ9</accession>
<dbReference type="Proteomes" id="UP000030645">
    <property type="component" value="Unassembled WGS sequence"/>
</dbReference>
<dbReference type="SMART" id="SM00743">
    <property type="entry name" value="Agenet"/>
    <property type="match status" value="2"/>
</dbReference>
<dbReference type="EMBL" id="KE344767">
    <property type="protein sequence ID" value="EXB78114.1"/>
    <property type="molecule type" value="Genomic_DNA"/>
</dbReference>
<reference evidence="3" key="1">
    <citation type="submission" date="2013-01" db="EMBL/GenBank/DDBJ databases">
        <title>Draft Genome Sequence of a Mulberry Tree, Morus notabilis C.K. Schneid.</title>
        <authorList>
            <person name="He N."/>
            <person name="Zhao S."/>
        </authorList>
    </citation>
    <scope>NUCLEOTIDE SEQUENCE</scope>
</reference>
<dbReference type="InterPro" id="IPR008395">
    <property type="entry name" value="Agenet-like_dom"/>
</dbReference>
<sequence length="143" mass="16419">MEFRRGDKIEVCSKEEGFVGSYYEATVVSQLRKDLYVVQYKNLLEDNNDSEPLVETVRAGEVRPVPPQIPASEFGLFDAVDAFDNDGWWVGAISGKKGSDDYFVFFETTGDEIAYPVSRLRVHLDWVKAKWVSPKQRWLLIYS</sequence>
<dbReference type="PANTHER" id="PTHR31917:SF148">
    <property type="entry name" value="DUF724 DOMAIN-CONTAINING PROTEIN 2"/>
    <property type="match status" value="1"/>
</dbReference>
<proteinExistence type="predicted"/>
<evidence type="ECO:0000259" key="1">
    <source>
        <dbReference type="SMART" id="SM00743"/>
    </source>
</evidence>
<feature type="domain" description="Agenet" evidence="1">
    <location>
        <begin position="1"/>
        <end position="70"/>
    </location>
</feature>
<dbReference type="CDD" id="cd20406">
    <property type="entry name" value="Tudor_Agenet_AtDUF_rpt2_4"/>
    <property type="match status" value="1"/>
</dbReference>
<dbReference type="Gene3D" id="2.30.30.140">
    <property type="match status" value="1"/>
</dbReference>